<dbReference type="Proteomes" id="UP001186104">
    <property type="component" value="Unassembled WGS sequence"/>
</dbReference>
<evidence type="ECO:0000313" key="3">
    <source>
        <dbReference type="Proteomes" id="UP001186104"/>
    </source>
</evidence>
<keyword evidence="3" id="KW-1185">Reference proteome</keyword>
<protein>
    <submittedName>
        <fullName evidence="2">Uncharacterized protein</fullName>
    </submittedName>
</protein>
<sequence length="582" mass="62426">MTALFAVVVVALRDRALITDTPAVSPRTLDHLPGRAIRGMLASMCSPAELDLLIATESISCGPGLPVLEEPEKPEIFRRGLTVAYPAARTIVSVDEGKGYYDLDDARTVQNNDPATKIGPVTGLIVEDVEARQVAAPTSTHQRLQRRAPGAPGGPFTETVLEPGTVFEIRFRIADHVDDPEKVVDTLESVLSRPGLRIGSSANAAYGGDLALVSFTYTENEPWSDAPTDTAADEPVHLALVTPALVRNIHTGEHDPGALPLAVITALTRTFDTALDRPVTVAIADGLPPSIAATRIGGFDRGYRGLRPESWAAAAGSVVTVTADTPIAADLWDRALSERIGERTADGFGLLRRTPETVEWNEVGAELHSIPTAEETSPPFARLRVGTAAPTVDHHDADVAALRTALFHNAVPTAVSDLAVWLARGATSIPANSTLARVSALLPSPSRNREAASADLAAVQRHIEGYRTDDTPDQRPAAIALARCRIHWNIDRSWTLFDFLSEMSAEPYDRSTSIIVRSADPHVDPHARLALPAALSDHSLITSSTDDRLRDAESWIGEHNVELRHAVLVNVLHALRNGKAQS</sequence>
<dbReference type="RefSeq" id="WP_317534152.1">
    <property type="nucleotide sequence ID" value="NZ_JAWLKF010000018.1"/>
</dbReference>
<comment type="caution">
    <text evidence="2">The sequence shown here is derived from an EMBL/GenBank/DDBJ whole genome shotgun (WGS) entry which is preliminary data.</text>
</comment>
<feature type="region of interest" description="Disordered" evidence="1">
    <location>
        <begin position="136"/>
        <end position="158"/>
    </location>
</feature>
<dbReference type="EMBL" id="JAWLKF010000018">
    <property type="protein sequence ID" value="MDV6305347.1"/>
    <property type="molecule type" value="Genomic_DNA"/>
</dbReference>
<reference evidence="2 3" key="1">
    <citation type="submission" date="2023-10" db="EMBL/GenBank/DDBJ databases">
        <title>Development of a sustainable strategy for remediation of hydrocarbon-contaminated territories based on the waste exchange concept.</title>
        <authorList>
            <person name="Krivoruchko A."/>
        </authorList>
    </citation>
    <scope>NUCLEOTIDE SEQUENCE [LARGE SCALE GENOMIC DNA]</scope>
    <source>
        <strain evidence="2 3">IEGM 1327</strain>
    </source>
</reference>
<evidence type="ECO:0000313" key="2">
    <source>
        <dbReference type="EMBL" id="MDV6305347.1"/>
    </source>
</evidence>
<accession>A0ABU4D6K1</accession>
<name>A0ABU4D6K1_9NOCA</name>
<organism evidence="2 3">
    <name type="scientific">Rhodococcus cerastii</name>
    <dbReference type="NCBI Taxonomy" id="908616"/>
    <lineage>
        <taxon>Bacteria</taxon>
        <taxon>Bacillati</taxon>
        <taxon>Actinomycetota</taxon>
        <taxon>Actinomycetes</taxon>
        <taxon>Mycobacteriales</taxon>
        <taxon>Nocardiaceae</taxon>
        <taxon>Rhodococcus</taxon>
    </lineage>
</organism>
<proteinExistence type="predicted"/>
<evidence type="ECO:0000256" key="1">
    <source>
        <dbReference type="SAM" id="MobiDB-lite"/>
    </source>
</evidence>
<gene>
    <name evidence="2" type="ORF">R3P93_22510</name>
</gene>